<keyword evidence="4" id="KW-1185">Reference proteome</keyword>
<proteinExistence type="predicted"/>
<dbReference type="PRINTS" id="PR00598">
    <property type="entry name" value="HTHMARR"/>
</dbReference>
<dbReference type="PROSITE" id="PS50995">
    <property type="entry name" value="HTH_MARR_2"/>
    <property type="match status" value="1"/>
</dbReference>
<evidence type="ECO:0000259" key="2">
    <source>
        <dbReference type="PROSITE" id="PS50995"/>
    </source>
</evidence>
<dbReference type="Proteomes" id="UP000323257">
    <property type="component" value="Unassembled WGS sequence"/>
</dbReference>
<dbReference type="GO" id="GO:0003677">
    <property type="term" value="F:DNA binding"/>
    <property type="evidence" value="ECO:0007669"/>
    <property type="project" value="UniProtKB-KW"/>
</dbReference>
<keyword evidence="1 3" id="KW-0238">DNA-binding</keyword>
<evidence type="ECO:0000256" key="1">
    <source>
        <dbReference type="ARBA" id="ARBA00023125"/>
    </source>
</evidence>
<dbReference type="Pfam" id="PF01047">
    <property type="entry name" value="MarR"/>
    <property type="match status" value="1"/>
</dbReference>
<dbReference type="Gene3D" id="1.10.10.10">
    <property type="entry name" value="Winged helix-like DNA-binding domain superfamily/Winged helix DNA-binding domain"/>
    <property type="match status" value="1"/>
</dbReference>
<dbReference type="PANTHER" id="PTHR33164:SF94">
    <property type="entry name" value="TRANSCRIPTIONAL REGULATORY PROTEIN-RELATED"/>
    <property type="match status" value="1"/>
</dbReference>
<reference evidence="3 4" key="1">
    <citation type="submission" date="2019-07" db="EMBL/GenBank/DDBJ databases">
        <title>Genomic Encyclopedia of Type Strains, Phase III (KMG-III): the genomes of soil and plant-associated and newly described type strains.</title>
        <authorList>
            <person name="Whitman W."/>
        </authorList>
    </citation>
    <scope>NUCLEOTIDE SEQUENCE [LARGE SCALE GENOMIC DNA]</scope>
    <source>
        <strain evidence="3 4">BL24</strain>
    </source>
</reference>
<protein>
    <submittedName>
        <fullName evidence="3">DNA-binding MarR family transcriptional regulator</fullName>
    </submittedName>
</protein>
<accession>A0A5S5BXC7</accession>
<gene>
    <name evidence="3" type="ORF">BCM02_111298</name>
</gene>
<feature type="domain" description="HTH marR-type" evidence="2">
    <location>
        <begin position="1"/>
        <end position="138"/>
    </location>
</feature>
<dbReference type="InterPro" id="IPR039422">
    <property type="entry name" value="MarR/SlyA-like"/>
</dbReference>
<dbReference type="RefSeq" id="WP_187434435.1">
    <property type="nucleotide sequence ID" value="NZ_VNHS01000011.1"/>
</dbReference>
<dbReference type="InterPro" id="IPR036388">
    <property type="entry name" value="WH-like_DNA-bd_sf"/>
</dbReference>
<dbReference type="InterPro" id="IPR036390">
    <property type="entry name" value="WH_DNA-bd_sf"/>
</dbReference>
<dbReference type="SUPFAM" id="SSF46785">
    <property type="entry name" value="Winged helix' DNA-binding domain"/>
    <property type="match status" value="1"/>
</dbReference>
<comment type="caution">
    <text evidence="3">The sequence shown here is derived from an EMBL/GenBank/DDBJ whole genome shotgun (WGS) entry which is preliminary data.</text>
</comment>
<dbReference type="SMART" id="SM00347">
    <property type="entry name" value="HTH_MARR"/>
    <property type="match status" value="1"/>
</dbReference>
<dbReference type="GO" id="GO:0003700">
    <property type="term" value="F:DNA-binding transcription factor activity"/>
    <property type="evidence" value="ECO:0007669"/>
    <property type="project" value="InterPro"/>
</dbReference>
<evidence type="ECO:0000313" key="4">
    <source>
        <dbReference type="Proteomes" id="UP000323257"/>
    </source>
</evidence>
<dbReference type="PANTHER" id="PTHR33164">
    <property type="entry name" value="TRANSCRIPTIONAL REGULATOR, MARR FAMILY"/>
    <property type="match status" value="1"/>
</dbReference>
<dbReference type="GO" id="GO:0006950">
    <property type="term" value="P:response to stress"/>
    <property type="evidence" value="ECO:0007669"/>
    <property type="project" value="TreeGrafter"/>
</dbReference>
<evidence type="ECO:0000313" key="3">
    <source>
        <dbReference type="EMBL" id="TYP70790.1"/>
    </source>
</evidence>
<dbReference type="AlphaFoldDB" id="A0A5S5BXC7"/>
<dbReference type="EMBL" id="VNHS01000011">
    <property type="protein sequence ID" value="TYP70790.1"/>
    <property type="molecule type" value="Genomic_DNA"/>
</dbReference>
<organism evidence="3 4">
    <name type="scientific">Paenibacillus methanolicus</name>
    <dbReference type="NCBI Taxonomy" id="582686"/>
    <lineage>
        <taxon>Bacteria</taxon>
        <taxon>Bacillati</taxon>
        <taxon>Bacillota</taxon>
        <taxon>Bacilli</taxon>
        <taxon>Bacillales</taxon>
        <taxon>Paenibacillaceae</taxon>
        <taxon>Paenibacillus</taxon>
    </lineage>
</organism>
<name>A0A5S5BXC7_9BACL</name>
<sequence>MQANARLLELPALFKCFMKKATQEWKETMEHDLSISQFRMLYALYAEGPGKSADLAELLGVTPGAVTGLADRLMQKRYVTRTRDGQDRRVALLAITDEGREFVEGVKNRQQDALETIFDRLDDEDIEHLCRIFTLLLDRPQQASQANARAANRGGRHTLNRE</sequence>
<dbReference type="InterPro" id="IPR000835">
    <property type="entry name" value="HTH_MarR-typ"/>
</dbReference>